<protein>
    <submittedName>
        <fullName evidence="2">Uncharacterized protein</fullName>
    </submittedName>
</protein>
<dbReference type="AlphaFoldDB" id="A0A3N4I8A9"/>
<dbReference type="OrthoDB" id="2400485at2759"/>
<sequence length="211" mass="24005">MSAHPQQAPLPADLHPDGTLKGEAYETRQTGERKEDWIPNPANSLKLSEPKRKLLEDVLALYCGQPSVERVRRYAPDAVYDDPLSYANDRYQIAGQWFALPKMARCENKGYEVVRDEPETWSFPPLPASVTLNSLVTLTLDPETAQSDWPTIKYHKDQASEKDYTHTGLGQKIKEWQAKGTAAILPDERLKEFEADRTDEMRGGKREYAQD</sequence>
<feature type="compositionally biased region" description="Basic and acidic residues" evidence="1">
    <location>
        <begin position="14"/>
        <end position="37"/>
    </location>
</feature>
<organism evidence="2 3">
    <name type="scientific">Ascobolus immersus RN42</name>
    <dbReference type="NCBI Taxonomy" id="1160509"/>
    <lineage>
        <taxon>Eukaryota</taxon>
        <taxon>Fungi</taxon>
        <taxon>Dikarya</taxon>
        <taxon>Ascomycota</taxon>
        <taxon>Pezizomycotina</taxon>
        <taxon>Pezizomycetes</taxon>
        <taxon>Pezizales</taxon>
        <taxon>Ascobolaceae</taxon>
        <taxon>Ascobolus</taxon>
    </lineage>
</organism>
<evidence type="ECO:0000313" key="3">
    <source>
        <dbReference type="Proteomes" id="UP000275078"/>
    </source>
</evidence>
<proteinExistence type="predicted"/>
<gene>
    <name evidence="2" type="ORF">BJ508DRAFT_318096</name>
</gene>
<evidence type="ECO:0000313" key="2">
    <source>
        <dbReference type="EMBL" id="RPA82319.1"/>
    </source>
</evidence>
<feature type="region of interest" description="Disordered" evidence="1">
    <location>
        <begin position="190"/>
        <end position="211"/>
    </location>
</feature>
<accession>A0A3N4I8A9</accession>
<evidence type="ECO:0000256" key="1">
    <source>
        <dbReference type="SAM" id="MobiDB-lite"/>
    </source>
</evidence>
<dbReference type="STRING" id="1160509.A0A3N4I8A9"/>
<keyword evidence="3" id="KW-1185">Reference proteome</keyword>
<dbReference type="PANTHER" id="PTHR34213">
    <property type="entry name" value="NUCLEAR TRANSPORT FACTOR 2 (NTF2) FAMILY PROTEIN"/>
    <property type="match status" value="1"/>
</dbReference>
<reference evidence="2 3" key="1">
    <citation type="journal article" date="2018" name="Nat. Ecol. Evol.">
        <title>Pezizomycetes genomes reveal the molecular basis of ectomycorrhizal truffle lifestyle.</title>
        <authorList>
            <person name="Murat C."/>
            <person name="Payen T."/>
            <person name="Noel B."/>
            <person name="Kuo A."/>
            <person name="Morin E."/>
            <person name="Chen J."/>
            <person name="Kohler A."/>
            <person name="Krizsan K."/>
            <person name="Balestrini R."/>
            <person name="Da Silva C."/>
            <person name="Montanini B."/>
            <person name="Hainaut M."/>
            <person name="Levati E."/>
            <person name="Barry K.W."/>
            <person name="Belfiori B."/>
            <person name="Cichocki N."/>
            <person name="Clum A."/>
            <person name="Dockter R.B."/>
            <person name="Fauchery L."/>
            <person name="Guy J."/>
            <person name="Iotti M."/>
            <person name="Le Tacon F."/>
            <person name="Lindquist E.A."/>
            <person name="Lipzen A."/>
            <person name="Malagnac F."/>
            <person name="Mello A."/>
            <person name="Molinier V."/>
            <person name="Miyauchi S."/>
            <person name="Poulain J."/>
            <person name="Riccioni C."/>
            <person name="Rubini A."/>
            <person name="Sitrit Y."/>
            <person name="Splivallo R."/>
            <person name="Traeger S."/>
            <person name="Wang M."/>
            <person name="Zifcakova L."/>
            <person name="Wipf D."/>
            <person name="Zambonelli A."/>
            <person name="Paolocci F."/>
            <person name="Nowrousian M."/>
            <person name="Ottonello S."/>
            <person name="Baldrian P."/>
            <person name="Spatafora J.W."/>
            <person name="Henrissat B."/>
            <person name="Nagy L.G."/>
            <person name="Aury J.M."/>
            <person name="Wincker P."/>
            <person name="Grigoriev I.V."/>
            <person name="Bonfante P."/>
            <person name="Martin F.M."/>
        </authorList>
    </citation>
    <scope>NUCLEOTIDE SEQUENCE [LARGE SCALE GENOMIC DNA]</scope>
    <source>
        <strain evidence="2 3">RN42</strain>
    </source>
</reference>
<dbReference type="EMBL" id="ML119672">
    <property type="protein sequence ID" value="RPA82319.1"/>
    <property type="molecule type" value="Genomic_DNA"/>
</dbReference>
<feature type="region of interest" description="Disordered" evidence="1">
    <location>
        <begin position="1"/>
        <end position="45"/>
    </location>
</feature>
<name>A0A3N4I8A9_ASCIM</name>
<dbReference type="Proteomes" id="UP000275078">
    <property type="component" value="Unassembled WGS sequence"/>
</dbReference>
<dbReference type="PANTHER" id="PTHR34213:SF2">
    <property type="entry name" value="NUCLEAR TRANSPORT FACTOR 2 (NTF2) FAMILY PROTEIN"/>
    <property type="match status" value="1"/>
</dbReference>